<dbReference type="GO" id="GO:0005730">
    <property type="term" value="C:nucleolus"/>
    <property type="evidence" value="ECO:0007669"/>
    <property type="project" value="InterPro"/>
</dbReference>
<dbReference type="PANTHER" id="PTHR16038:SF4">
    <property type="entry name" value="WD REPEAT-CONTAINING PROTEIN 74"/>
    <property type="match status" value="1"/>
</dbReference>
<dbReference type="SUPFAM" id="SSF50978">
    <property type="entry name" value="WD40 repeat-like"/>
    <property type="match status" value="1"/>
</dbReference>
<dbReference type="InterPro" id="IPR036322">
    <property type="entry name" value="WD40_repeat_dom_sf"/>
</dbReference>
<dbReference type="GO" id="GO:0071944">
    <property type="term" value="C:cell periphery"/>
    <property type="evidence" value="ECO:0007669"/>
    <property type="project" value="UniProtKB-ARBA"/>
</dbReference>
<evidence type="ECO:0000256" key="6">
    <source>
        <dbReference type="SAM" id="MobiDB-lite"/>
    </source>
</evidence>
<dbReference type="VEuPathDB" id="VectorBase:PPAI000483"/>
<feature type="region of interest" description="Disordered" evidence="6">
    <location>
        <begin position="454"/>
        <end position="493"/>
    </location>
</feature>
<dbReference type="PANTHER" id="PTHR16038">
    <property type="entry name" value="NOP SEVEN ASSOCIATED PROTEIN 1"/>
    <property type="match status" value="1"/>
</dbReference>
<comment type="similarity">
    <text evidence="3">Belongs to the actin-binding proteins ADF family. GMF subfamily.</text>
</comment>
<dbReference type="InterPro" id="IPR011171">
    <property type="entry name" value="GMF"/>
</dbReference>
<dbReference type="InterPro" id="IPR029006">
    <property type="entry name" value="ADF-H/Gelsolin-like_dom_sf"/>
</dbReference>
<feature type="compositionally biased region" description="Acidic residues" evidence="6">
    <location>
        <begin position="480"/>
        <end position="490"/>
    </location>
</feature>
<evidence type="ECO:0000256" key="1">
    <source>
        <dbReference type="ARBA" id="ARBA00004123"/>
    </source>
</evidence>
<dbReference type="InterPro" id="IPR001680">
    <property type="entry name" value="WD40_rpt"/>
</dbReference>
<dbReference type="GO" id="GO:0071933">
    <property type="term" value="F:Arp2/3 complex binding"/>
    <property type="evidence" value="ECO:0007669"/>
    <property type="project" value="InterPro"/>
</dbReference>
<dbReference type="GO" id="GO:0003779">
    <property type="term" value="F:actin binding"/>
    <property type="evidence" value="ECO:0007669"/>
    <property type="project" value="InterPro"/>
</dbReference>
<dbReference type="InterPro" id="IPR015943">
    <property type="entry name" value="WD40/YVTN_repeat-like_dom_sf"/>
</dbReference>
<evidence type="ECO:0000256" key="5">
    <source>
        <dbReference type="ARBA" id="ARBA00023242"/>
    </source>
</evidence>
<dbReference type="SUPFAM" id="SSF55753">
    <property type="entry name" value="Actin depolymerizing proteins"/>
    <property type="match status" value="1"/>
</dbReference>
<dbReference type="Gene3D" id="3.40.20.10">
    <property type="entry name" value="Severin"/>
    <property type="match status" value="1"/>
</dbReference>
<dbReference type="EMBL" id="AJVK01020757">
    <property type="status" value="NOT_ANNOTATED_CDS"/>
    <property type="molecule type" value="Genomic_DNA"/>
</dbReference>
<name>A0A1B0CZG1_PHLPP</name>
<dbReference type="GO" id="GO:0042273">
    <property type="term" value="P:ribosomal large subunit biogenesis"/>
    <property type="evidence" value="ECO:0007669"/>
    <property type="project" value="InterPro"/>
</dbReference>
<dbReference type="SMART" id="SM00320">
    <property type="entry name" value="WD40"/>
    <property type="match status" value="3"/>
</dbReference>
<dbReference type="EnsemblMetazoa" id="PPAI000483-RA">
    <property type="protein sequence ID" value="PPAI000483-PA"/>
    <property type="gene ID" value="PPAI000483"/>
</dbReference>
<dbReference type="Proteomes" id="UP000092462">
    <property type="component" value="Unassembled WGS sequence"/>
</dbReference>
<evidence type="ECO:0000313" key="7">
    <source>
        <dbReference type="EnsemblMetazoa" id="PPAI000483-PA"/>
    </source>
</evidence>
<keyword evidence="4" id="KW-0963">Cytoplasm</keyword>
<dbReference type="AlphaFoldDB" id="A0A1B0CZG1"/>
<dbReference type="InterPro" id="IPR002108">
    <property type="entry name" value="ADF-H"/>
</dbReference>
<dbReference type="GO" id="GO:0071846">
    <property type="term" value="P:actin filament debranching"/>
    <property type="evidence" value="ECO:0007669"/>
    <property type="project" value="InterPro"/>
</dbReference>
<comment type="subcellular location">
    <subcellularLocation>
        <location evidence="2">Cytoplasm</location>
    </subcellularLocation>
    <subcellularLocation>
        <location evidence="1">Nucleus</location>
    </subcellularLocation>
</comment>
<dbReference type="FunFam" id="3.40.20.10:FF:000026">
    <property type="entry name" value="Glia maturation factor"/>
    <property type="match status" value="1"/>
</dbReference>
<dbReference type="Pfam" id="PF00241">
    <property type="entry name" value="Cofilin_ADF"/>
    <property type="match status" value="1"/>
</dbReference>
<dbReference type="PROSITE" id="PS51263">
    <property type="entry name" value="ADF_H"/>
    <property type="match status" value="1"/>
</dbReference>
<evidence type="ECO:0000256" key="2">
    <source>
        <dbReference type="ARBA" id="ARBA00004496"/>
    </source>
</evidence>
<keyword evidence="5" id="KW-0539">Nucleus</keyword>
<proteinExistence type="inferred from homology"/>
<sequence length="514" mass="59094">MADKLCDISPEVREELKKFRFRKSTTNSALILKIDREKQLVILEDQLDDVSVEDLQEQLPGHQPRYVIYSYRMEHEDKRISFPMCFIFYTPRDSQMELQMLYAGTKVALQREADLTRVYEVRELDDFTDEWLREKLNYTEKNRVFVGSQVGALKEYDLTSETPYKPVNLQKISDLEPGQGITTLRWGNEEETEILLGRNDSVIQVYDLPKNTFTLCKSIPEGAVVGVCRVDGKIIGAAKSGQIHILGNGKEIQTLIAGTDISRMRQCKHNQSLLATGGKDRKNNLKVWNIEQETPIFSSKNVPHDSLQLEVPVWDSDIGFLDCNNLVTASRYGYIRTYDIRKQRRPVHQFVPKDKEPMAFTCLKTHENIVYVGLTTGGIRAFDTRSLKFPIHTYKGSIGSITDLTLDKTGKFLCSTSLERYVRIHSTIDNTILYQCYVKTKPSQVLIKTAEETTNGTTSVTNEEASEDLQESKKMAQEIPSDEEEEDEIVTEYFHDDKPDKLLKRLKRKRKFSN</sequence>
<feature type="compositionally biased region" description="Polar residues" evidence="6">
    <location>
        <begin position="454"/>
        <end position="463"/>
    </location>
</feature>
<dbReference type="GO" id="GO:0030687">
    <property type="term" value="C:preribosome, large subunit precursor"/>
    <property type="evidence" value="ECO:0007669"/>
    <property type="project" value="TreeGrafter"/>
</dbReference>
<dbReference type="VEuPathDB" id="VectorBase:PPAPM1_000647"/>
<protein>
    <submittedName>
        <fullName evidence="7">Uncharacterized protein</fullName>
    </submittedName>
</protein>
<dbReference type="CDD" id="cd11283">
    <property type="entry name" value="ADF_GMF-beta_like"/>
    <property type="match status" value="1"/>
</dbReference>
<dbReference type="InterPro" id="IPR037379">
    <property type="entry name" value="WDR74/Nsa1"/>
</dbReference>
<dbReference type="GO" id="GO:0005737">
    <property type="term" value="C:cytoplasm"/>
    <property type="evidence" value="ECO:0007669"/>
    <property type="project" value="UniProtKB-SubCell"/>
</dbReference>
<organism evidence="7 8">
    <name type="scientific">Phlebotomus papatasi</name>
    <name type="common">Sandfly</name>
    <dbReference type="NCBI Taxonomy" id="29031"/>
    <lineage>
        <taxon>Eukaryota</taxon>
        <taxon>Metazoa</taxon>
        <taxon>Ecdysozoa</taxon>
        <taxon>Arthropoda</taxon>
        <taxon>Hexapoda</taxon>
        <taxon>Insecta</taxon>
        <taxon>Pterygota</taxon>
        <taxon>Neoptera</taxon>
        <taxon>Endopterygota</taxon>
        <taxon>Diptera</taxon>
        <taxon>Nematocera</taxon>
        <taxon>Psychodoidea</taxon>
        <taxon>Psychodidae</taxon>
        <taxon>Phlebotomus</taxon>
        <taxon>Phlebotomus</taxon>
    </lineage>
</organism>
<dbReference type="SMART" id="SM00102">
    <property type="entry name" value="ADF"/>
    <property type="match status" value="1"/>
</dbReference>
<dbReference type="Gene3D" id="2.130.10.10">
    <property type="entry name" value="YVTN repeat-like/Quinoprotein amine dehydrogenase"/>
    <property type="match status" value="1"/>
</dbReference>
<evidence type="ECO:0000313" key="8">
    <source>
        <dbReference type="Proteomes" id="UP000092462"/>
    </source>
</evidence>
<evidence type="ECO:0000256" key="4">
    <source>
        <dbReference type="ARBA" id="ARBA00022490"/>
    </source>
</evidence>
<reference evidence="7" key="1">
    <citation type="submission" date="2022-08" db="UniProtKB">
        <authorList>
            <consortium name="EnsemblMetazoa"/>
        </authorList>
    </citation>
    <scope>IDENTIFICATION</scope>
    <source>
        <strain evidence="7">Israel</strain>
    </source>
</reference>
<evidence type="ECO:0000256" key="3">
    <source>
        <dbReference type="ARBA" id="ARBA00010055"/>
    </source>
</evidence>
<accession>A0A1B0CZG1</accession>
<keyword evidence="8" id="KW-1185">Reference proteome</keyword>